<reference evidence="1 2" key="1">
    <citation type="submission" date="2017-11" db="EMBL/GenBank/DDBJ databases">
        <title>De novo assembly and phasing of dikaryotic genomes from two isolates of Puccinia coronata f. sp. avenae, the causal agent of oat crown rust.</title>
        <authorList>
            <person name="Miller M.E."/>
            <person name="Zhang Y."/>
            <person name="Omidvar V."/>
            <person name="Sperschneider J."/>
            <person name="Schwessinger B."/>
            <person name="Raley C."/>
            <person name="Palmer J.M."/>
            <person name="Garnica D."/>
            <person name="Upadhyaya N."/>
            <person name="Rathjen J."/>
            <person name="Taylor J.M."/>
            <person name="Park R.F."/>
            <person name="Dodds P.N."/>
            <person name="Hirsch C.D."/>
            <person name="Kianian S.F."/>
            <person name="Figueroa M."/>
        </authorList>
    </citation>
    <scope>NUCLEOTIDE SEQUENCE [LARGE SCALE GENOMIC DNA]</scope>
    <source>
        <strain evidence="1">12NC29</strain>
    </source>
</reference>
<protein>
    <submittedName>
        <fullName evidence="1">Uncharacterized protein</fullName>
    </submittedName>
</protein>
<sequence length="208" mass="23480">MPFQAMGIMKRYSSLHQVYDTILFLIESIPILFKFRVGLPDGKDEDIQDTDHPNNYIFGSSWMWERPAQSVQLICGITLTFIKAYDLACSDEIPRVLAMKDDPLRFAWGVLCLLCQTAIFPTIFDAVLVCLEPSDKAVGMSYSILSFSAELHLFGPIMAISASLDDDDLDNYEEPDSPLQKGGFDVADETKKHLPFESTDMRSPTYRC</sequence>
<accession>A0A2N5U756</accession>
<name>A0A2N5U756_9BASI</name>
<dbReference type="AlphaFoldDB" id="A0A2N5U756"/>
<comment type="caution">
    <text evidence="1">The sequence shown here is derived from an EMBL/GenBank/DDBJ whole genome shotgun (WGS) entry which is preliminary data.</text>
</comment>
<dbReference type="OrthoDB" id="2495895at2759"/>
<organism evidence="1 2">
    <name type="scientific">Puccinia coronata f. sp. avenae</name>
    <dbReference type="NCBI Taxonomy" id="200324"/>
    <lineage>
        <taxon>Eukaryota</taxon>
        <taxon>Fungi</taxon>
        <taxon>Dikarya</taxon>
        <taxon>Basidiomycota</taxon>
        <taxon>Pucciniomycotina</taxon>
        <taxon>Pucciniomycetes</taxon>
        <taxon>Pucciniales</taxon>
        <taxon>Pucciniaceae</taxon>
        <taxon>Puccinia</taxon>
    </lineage>
</organism>
<proteinExistence type="predicted"/>
<dbReference type="EMBL" id="PGCJ01000296">
    <property type="protein sequence ID" value="PLW33579.1"/>
    <property type="molecule type" value="Genomic_DNA"/>
</dbReference>
<gene>
    <name evidence="1" type="ORF">PCANC_23640</name>
</gene>
<dbReference type="Proteomes" id="UP000235388">
    <property type="component" value="Unassembled WGS sequence"/>
</dbReference>
<evidence type="ECO:0000313" key="1">
    <source>
        <dbReference type="EMBL" id="PLW33579.1"/>
    </source>
</evidence>
<evidence type="ECO:0000313" key="2">
    <source>
        <dbReference type="Proteomes" id="UP000235388"/>
    </source>
</evidence>
<keyword evidence="2" id="KW-1185">Reference proteome</keyword>